<dbReference type="InterPro" id="IPR050343">
    <property type="entry name" value="RsuA_PseudoU_synthase"/>
</dbReference>
<accession>A0A937ABW4</accession>
<feature type="compositionally biased region" description="Basic residues" evidence="5">
    <location>
        <begin position="1"/>
        <end position="19"/>
    </location>
</feature>
<keyword evidence="2 4" id="KW-0413">Isomerase</keyword>
<dbReference type="CDD" id="cd00165">
    <property type="entry name" value="S4"/>
    <property type="match status" value="1"/>
</dbReference>
<comment type="caution">
    <text evidence="7">The sequence shown here is derived from an EMBL/GenBank/DDBJ whole genome shotgun (WGS) entry which is preliminary data.</text>
</comment>
<dbReference type="RefSeq" id="WP_201916661.1">
    <property type="nucleotide sequence ID" value="NZ_JAERQG010000001.1"/>
</dbReference>
<dbReference type="InterPro" id="IPR002942">
    <property type="entry name" value="S4_RNA-bd"/>
</dbReference>
<protein>
    <recommendedName>
        <fullName evidence="4">Pseudouridine synthase</fullName>
        <ecNumber evidence="4">5.4.99.-</ecNumber>
    </recommendedName>
</protein>
<dbReference type="EC" id="5.4.99.-" evidence="4"/>
<evidence type="ECO:0000259" key="6">
    <source>
        <dbReference type="SMART" id="SM00363"/>
    </source>
</evidence>
<dbReference type="Pfam" id="PF00849">
    <property type="entry name" value="PseudoU_synth_2"/>
    <property type="match status" value="1"/>
</dbReference>
<feature type="domain" description="RNA-binding S4" evidence="6">
    <location>
        <begin position="50"/>
        <end position="109"/>
    </location>
</feature>
<dbReference type="InterPro" id="IPR006145">
    <property type="entry name" value="PsdUridine_synth_RsuA/RluA"/>
</dbReference>
<feature type="region of interest" description="Disordered" evidence="5">
    <location>
        <begin position="1"/>
        <end position="25"/>
    </location>
</feature>
<dbReference type="PROSITE" id="PS01149">
    <property type="entry name" value="PSI_RSU"/>
    <property type="match status" value="1"/>
</dbReference>
<dbReference type="Pfam" id="PF01479">
    <property type="entry name" value="S4"/>
    <property type="match status" value="1"/>
</dbReference>
<keyword evidence="8" id="KW-1185">Reference proteome</keyword>
<dbReference type="Gene3D" id="3.10.290.10">
    <property type="entry name" value="RNA-binding S4 domain"/>
    <property type="match status" value="1"/>
</dbReference>
<evidence type="ECO:0000256" key="5">
    <source>
        <dbReference type="SAM" id="MobiDB-lite"/>
    </source>
</evidence>
<dbReference type="FunFam" id="3.10.290.10:FF:000003">
    <property type="entry name" value="Pseudouridine synthase"/>
    <property type="match status" value="1"/>
</dbReference>
<dbReference type="PANTHER" id="PTHR47683:SF2">
    <property type="entry name" value="RNA-BINDING S4 DOMAIN-CONTAINING PROTEIN"/>
    <property type="match status" value="1"/>
</dbReference>
<evidence type="ECO:0000256" key="3">
    <source>
        <dbReference type="PROSITE-ProRule" id="PRU00182"/>
    </source>
</evidence>
<evidence type="ECO:0000313" key="7">
    <source>
        <dbReference type="EMBL" id="MBL0763739.1"/>
    </source>
</evidence>
<dbReference type="Gene3D" id="3.30.70.1560">
    <property type="entry name" value="Alpha-L RNA-binding motif"/>
    <property type="match status" value="1"/>
</dbReference>
<dbReference type="GO" id="GO:0003723">
    <property type="term" value="F:RNA binding"/>
    <property type="evidence" value="ECO:0007669"/>
    <property type="project" value="UniProtKB-KW"/>
</dbReference>
<dbReference type="EMBL" id="JAERQG010000001">
    <property type="protein sequence ID" value="MBL0763739.1"/>
    <property type="molecule type" value="Genomic_DNA"/>
</dbReference>
<name>A0A937ABW4_9BACT</name>
<evidence type="ECO:0000256" key="4">
    <source>
        <dbReference type="RuleBase" id="RU003887"/>
    </source>
</evidence>
<gene>
    <name evidence="7" type="ORF">JKP34_00660</name>
</gene>
<dbReference type="GO" id="GO:0120159">
    <property type="term" value="F:rRNA pseudouridine synthase activity"/>
    <property type="evidence" value="ECO:0007669"/>
    <property type="project" value="UniProtKB-ARBA"/>
</dbReference>
<dbReference type="Proteomes" id="UP000642920">
    <property type="component" value="Unassembled WGS sequence"/>
</dbReference>
<evidence type="ECO:0000313" key="8">
    <source>
        <dbReference type="Proteomes" id="UP000642920"/>
    </source>
</evidence>
<dbReference type="InterPro" id="IPR000748">
    <property type="entry name" value="PsdUridine_synth_RsuA/RluB/E/F"/>
</dbReference>
<keyword evidence="3" id="KW-0694">RNA-binding</keyword>
<reference evidence="7" key="1">
    <citation type="submission" date="2021-01" db="EMBL/GenBank/DDBJ databases">
        <title>Marivirga sp. nov., isolated from intertidal surface sediments.</title>
        <authorList>
            <person name="Zhang M."/>
        </authorList>
    </citation>
    <scope>NUCLEOTIDE SEQUENCE</scope>
    <source>
        <strain evidence="7">SM1354</strain>
    </source>
</reference>
<evidence type="ECO:0000256" key="1">
    <source>
        <dbReference type="ARBA" id="ARBA00008348"/>
    </source>
</evidence>
<dbReference type="GO" id="GO:0000455">
    <property type="term" value="P:enzyme-directed rRNA pseudouridine synthesis"/>
    <property type="evidence" value="ECO:0007669"/>
    <property type="project" value="UniProtKB-ARBA"/>
</dbReference>
<dbReference type="SUPFAM" id="SSF55120">
    <property type="entry name" value="Pseudouridine synthase"/>
    <property type="match status" value="1"/>
</dbReference>
<dbReference type="AlphaFoldDB" id="A0A937ABW4"/>
<sequence length="281" mass="32205">MSKKPFKKRPPNKKNSPKKAKFDSTVPAYDMKKIKAVEKKVGEEDSNEGIRLNKYIANSGICSRREADTHIAEGKVTVNSKVIKEMGYKVQPTDIVSFEGKVIKREKLVYMLLNKPKGFITTMDDPKDRKTVMDLVKKACDERIYPVGRLDRNTTGLLLFTNDGVLAKRLTHPSHKVRKIYQVELDKPITEEHFLQIEAGLELEDGHAPVEKIAILNPEATRIGVEIVIGRNRIVRRIFGHLGYEVVKLDRTVYASLTKKDLPRGKWRYLAEKEVIRLKHF</sequence>
<dbReference type="InterPro" id="IPR018496">
    <property type="entry name" value="PsdUridine_synth_RsuA/RluB_CS"/>
</dbReference>
<dbReference type="InterPro" id="IPR020103">
    <property type="entry name" value="PsdUridine_synth_cat_dom_sf"/>
</dbReference>
<dbReference type="PANTHER" id="PTHR47683">
    <property type="entry name" value="PSEUDOURIDINE SYNTHASE FAMILY PROTEIN-RELATED"/>
    <property type="match status" value="1"/>
</dbReference>
<dbReference type="InterPro" id="IPR042092">
    <property type="entry name" value="PsdUridine_s_RsuA/RluB/E/F_cat"/>
</dbReference>
<dbReference type="InterPro" id="IPR020094">
    <property type="entry name" value="TruA/RsuA/RluB/E/F_N"/>
</dbReference>
<comment type="similarity">
    <text evidence="1 4">Belongs to the pseudouridine synthase RsuA family.</text>
</comment>
<evidence type="ECO:0000256" key="2">
    <source>
        <dbReference type="ARBA" id="ARBA00023235"/>
    </source>
</evidence>
<proteinExistence type="inferred from homology"/>
<dbReference type="CDD" id="cd02870">
    <property type="entry name" value="PseudoU_synth_RsuA_like"/>
    <property type="match status" value="1"/>
</dbReference>
<dbReference type="Gene3D" id="3.30.70.580">
    <property type="entry name" value="Pseudouridine synthase I, catalytic domain, N-terminal subdomain"/>
    <property type="match status" value="1"/>
</dbReference>
<dbReference type="SMART" id="SM00363">
    <property type="entry name" value="S4"/>
    <property type="match status" value="1"/>
</dbReference>
<dbReference type="NCBIfam" id="TIGR00093">
    <property type="entry name" value="pseudouridine synthase"/>
    <property type="match status" value="1"/>
</dbReference>
<dbReference type="InterPro" id="IPR036986">
    <property type="entry name" value="S4_RNA-bd_sf"/>
</dbReference>
<dbReference type="PROSITE" id="PS50889">
    <property type="entry name" value="S4"/>
    <property type="match status" value="1"/>
</dbReference>
<organism evidence="7 8">
    <name type="scientific">Marivirga atlantica</name>
    <dbReference type="NCBI Taxonomy" id="1548457"/>
    <lineage>
        <taxon>Bacteria</taxon>
        <taxon>Pseudomonadati</taxon>
        <taxon>Bacteroidota</taxon>
        <taxon>Cytophagia</taxon>
        <taxon>Cytophagales</taxon>
        <taxon>Marivirgaceae</taxon>
        <taxon>Marivirga</taxon>
    </lineage>
</organism>
<dbReference type="SUPFAM" id="SSF55174">
    <property type="entry name" value="Alpha-L RNA-binding motif"/>
    <property type="match status" value="1"/>
</dbReference>